<name>A0A9Q5X6I3_BACTU</name>
<gene>
    <name evidence="1" type="ORF">BK724_04740</name>
</gene>
<protein>
    <submittedName>
        <fullName evidence="1">Uncharacterized protein</fullName>
    </submittedName>
</protein>
<evidence type="ECO:0000313" key="1">
    <source>
        <dbReference type="EMBL" id="OTX53148.1"/>
    </source>
</evidence>
<proteinExistence type="predicted"/>
<dbReference type="EMBL" id="NFCY01000015">
    <property type="protein sequence ID" value="OTX53148.1"/>
    <property type="molecule type" value="Genomic_DNA"/>
</dbReference>
<dbReference type="AlphaFoldDB" id="A0A9Q5X6I3"/>
<evidence type="ECO:0000313" key="2">
    <source>
        <dbReference type="Proteomes" id="UP000194733"/>
    </source>
</evidence>
<organism evidence="1 2">
    <name type="scientific">Bacillus thuringiensis serovar sooncheon</name>
    <dbReference type="NCBI Taxonomy" id="180891"/>
    <lineage>
        <taxon>Bacteria</taxon>
        <taxon>Bacillati</taxon>
        <taxon>Bacillota</taxon>
        <taxon>Bacilli</taxon>
        <taxon>Bacillales</taxon>
        <taxon>Bacillaceae</taxon>
        <taxon>Bacillus</taxon>
        <taxon>Bacillus cereus group</taxon>
    </lineage>
</organism>
<accession>A0A9Q5X6I3</accession>
<sequence length="144" mass="17064">MKKNIDVNKVVTRLLNIYEQKHKIMTFHMKKINEEYVLVDVDDWLLQEGHVLAPNVLQKNLNELCVNHKTARTLHKLYELTWNNQHSSLYQIYLNDQLYVVFLKLITHARQGNFIKGFCIPLDTSADLSFTIDIPVFKRTDFIF</sequence>
<comment type="caution">
    <text evidence="1">The sequence shown here is derived from an EMBL/GenBank/DDBJ whole genome shotgun (WGS) entry which is preliminary data.</text>
</comment>
<reference evidence="1 2" key="1">
    <citation type="submission" date="2016-10" db="EMBL/GenBank/DDBJ databases">
        <title>Comparative genomics of Bacillus thuringiensis reveals a path to pathogens against multiple invertebrate hosts.</title>
        <authorList>
            <person name="Zheng J."/>
            <person name="Gao Q."/>
            <person name="Liu H."/>
            <person name="Peng D."/>
            <person name="Ruan L."/>
            <person name="Sun M."/>
        </authorList>
    </citation>
    <scope>NUCLEOTIDE SEQUENCE [LARGE SCALE GENOMIC DNA]</scope>
    <source>
        <strain evidence="1">BGSC 4BB1</strain>
    </source>
</reference>
<dbReference type="Proteomes" id="UP000194733">
    <property type="component" value="Unassembled WGS sequence"/>
</dbReference>
<dbReference type="RefSeq" id="WP_065212000.1">
    <property type="nucleotide sequence ID" value="NZ_NFCY01000015.1"/>
</dbReference>